<protein>
    <submittedName>
        <fullName evidence="2">Uncharacterized protein</fullName>
    </submittedName>
</protein>
<dbReference type="EMBL" id="LCWV01000036">
    <property type="protein sequence ID" value="PWI65231.1"/>
    <property type="molecule type" value="Genomic_DNA"/>
</dbReference>
<evidence type="ECO:0000256" key="1">
    <source>
        <dbReference type="SAM" id="MobiDB-lite"/>
    </source>
</evidence>
<gene>
    <name evidence="2" type="ORF">PCL_07281</name>
</gene>
<dbReference type="Proteomes" id="UP000245956">
    <property type="component" value="Unassembled WGS sequence"/>
</dbReference>
<comment type="caution">
    <text evidence="2">The sequence shown here is derived from an EMBL/GenBank/DDBJ whole genome shotgun (WGS) entry which is preliminary data.</text>
</comment>
<sequence>MRRLRTASPDRGRARPRSELPAWYYRLIALTIDEDREVYPEDFDADLSDIDEVDENSEWDSDAIDANCECGLEGPECEYIYYELRDDREERKRELRDMTERGRTERQRQRELESSREEIVQTAYELLRQTEDQGCRPRLDSIAGKTFYLFSADHADRCYNPTYPELYPTKYVEFYNLHDEQPPSEPRLPT</sequence>
<evidence type="ECO:0000313" key="2">
    <source>
        <dbReference type="EMBL" id="PWI65231.1"/>
    </source>
</evidence>
<accession>A0A2U3DSI9</accession>
<organism evidence="2 3">
    <name type="scientific">Purpureocillium lilacinum</name>
    <name type="common">Paecilomyces lilacinus</name>
    <dbReference type="NCBI Taxonomy" id="33203"/>
    <lineage>
        <taxon>Eukaryota</taxon>
        <taxon>Fungi</taxon>
        <taxon>Dikarya</taxon>
        <taxon>Ascomycota</taxon>
        <taxon>Pezizomycotina</taxon>
        <taxon>Sordariomycetes</taxon>
        <taxon>Hypocreomycetidae</taxon>
        <taxon>Hypocreales</taxon>
        <taxon>Ophiocordycipitaceae</taxon>
        <taxon>Purpureocillium</taxon>
    </lineage>
</organism>
<dbReference type="AlphaFoldDB" id="A0A2U3DSI9"/>
<evidence type="ECO:0000313" key="3">
    <source>
        <dbReference type="Proteomes" id="UP000245956"/>
    </source>
</evidence>
<proteinExistence type="predicted"/>
<reference evidence="2 3" key="1">
    <citation type="journal article" date="2016" name="Front. Microbiol.">
        <title>Genome and transcriptome sequences reveal the specific parasitism of the nematophagous Purpureocillium lilacinum 36-1.</title>
        <authorList>
            <person name="Xie J."/>
            <person name="Li S."/>
            <person name="Mo C."/>
            <person name="Xiao X."/>
            <person name="Peng D."/>
            <person name="Wang G."/>
            <person name="Xiao Y."/>
        </authorList>
    </citation>
    <scope>NUCLEOTIDE SEQUENCE [LARGE SCALE GENOMIC DNA]</scope>
    <source>
        <strain evidence="2 3">36-1</strain>
    </source>
</reference>
<name>A0A2U3DSI9_PURLI</name>
<feature type="region of interest" description="Disordered" evidence="1">
    <location>
        <begin position="91"/>
        <end position="114"/>
    </location>
</feature>